<dbReference type="EMBL" id="CP009687">
    <property type="protein sequence ID" value="AKL94907.1"/>
    <property type="molecule type" value="Genomic_DNA"/>
</dbReference>
<dbReference type="RefSeq" id="WP_082058112.1">
    <property type="nucleotide sequence ID" value="NZ_CP009687.1"/>
</dbReference>
<dbReference type="Pfam" id="PF05979">
    <property type="entry name" value="DUF896"/>
    <property type="match status" value="1"/>
</dbReference>
<dbReference type="SUPFAM" id="SSF158221">
    <property type="entry name" value="YnzC-like"/>
    <property type="match status" value="1"/>
</dbReference>
<gene>
    <name evidence="3" type="ORF">CACET_c14430</name>
</gene>
<dbReference type="PATRIC" id="fig|84022.6.peg.1439"/>
<comment type="similarity">
    <text evidence="2">Belongs to the UPF0291 family.</text>
</comment>
<comment type="subcellular location">
    <subcellularLocation>
        <location evidence="2">Cytoplasm</location>
    </subcellularLocation>
</comment>
<dbReference type="OrthoDB" id="390105at2"/>
<dbReference type="STRING" id="84022.CACET_c14430"/>
<evidence type="ECO:0000256" key="2">
    <source>
        <dbReference type="HAMAP-Rule" id="MF_01103"/>
    </source>
</evidence>
<sequence length="56" mass="6724">MLSKEKIQRINELAKLSKARGLSLEEKKEQDDLRKEYIEVFRKSFRKQLDSIEIVD</sequence>
<evidence type="ECO:0000256" key="1">
    <source>
        <dbReference type="ARBA" id="ARBA00022490"/>
    </source>
</evidence>
<dbReference type="Gene3D" id="1.10.287.540">
    <property type="entry name" value="Helix hairpin bin"/>
    <property type="match status" value="1"/>
</dbReference>
<accession>A0A0G3WAG9</accession>
<dbReference type="HAMAP" id="MF_01103">
    <property type="entry name" value="UPF0291"/>
    <property type="match status" value="1"/>
</dbReference>
<evidence type="ECO:0000313" key="3">
    <source>
        <dbReference type="EMBL" id="AKL94907.1"/>
    </source>
</evidence>
<evidence type="ECO:0000313" key="4">
    <source>
        <dbReference type="Proteomes" id="UP000035704"/>
    </source>
</evidence>
<name>A0A0G3WAG9_9CLOT</name>
<dbReference type="Proteomes" id="UP000035704">
    <property type="component" value="Chromosome"/>
</dbReference>
<keyword evidence="1 2" id="KW-0963">Cytoplasm</keyword>
<reference evidence="3 4" key="1">
    <citation type="submission" date="2014-10" db="EMBL/GenBank/DDBJ databases">
        <title>Genome sequence of Clostridium aceticum DSM 1496.</title>
        <authorList>
            <person name="Poehlein A."/>
            <person name="Schiel-Bengelsdorf B."/>
            <person name="Gottschalk G."/>
            <person name="Duerre P."/>
            <person name="Daniel R."/>
        </authorList>
    </citation>
    <scope>NUCLEOTIDE SEQUENCE [LARGE SCALE GENOMIC DNA]</scope>
    <source>
        <strain evidence="3 4">DSM 1496</strain>
    </source>
</reference>
<dbReference type="InterPro" id="IPR009242">
    <property type="entry name" value="DUF896"/>
</dbReference>
<dbReference type="AlphaFoldDB" id="A0A0G3WAG9"/>
<protein>
    <recommendedName>
        <fullName evidence="2">UPF0291 protein CACET_c14430</fullName>
    </recommendedName>
</protein>
<dbReference type="KEGG" id="cace:CACET_c14430"/>
<keyword evidence="4" id="KW-1185">Reference proteome</keyword>
<organism evidence="3 4">
    <name type="scientific">Clostridium aceticum</name>
    <dbReference type="NCBI Taxonomy" id="84022"/>
    <lineage>
        <taxon>Bacteria</taxon>
        <taxon>Bacillati</taxon>
        <taxon>Bacillota</taxon>
        <taxon>Clostridia</taxon>
        <taxon>Eubacteriales</taxon>
        <taxon>Clostridiaceae</taxon>
        <taxon>Clostridium</taxon>
    </lineage>
</organism>
<proteinExistence type="inferred from homology"/>
<dbReference type="PANTHER" id="PTHR37300:SF1">
    <property type="entry name" value="UPF0291 PROTEIN YNZC"/>
    <property type="match status" value="1"/>
</dbReference>
<dbReference type="PANTHER" id="PTHR37300">
    <property type="entry name" value="UPF0291 PROTEIN CBO2609/CLC_2481"/>
    <property type="match status" value="1"/>
</dbReference>
<dbReference type="GO" id="GO:0005737">
    <property type="term" value="C:cytoplasm"/>
    <property type="evidence" value="ECO:0007669"/>
    <property type="project" value="UniProtKB-SubCell"/>
</dbReference>